<proteinExistence type="predicted"/>
<comment type="caution">
    <text evidence="1">The sequence shown here is derived from an EMBL/GenBank/DDBJ whole genome shotgun (WGS) entry which is preliminary data.</text>
</comment>
<evidence type="ECO:0000313" key="1">
    <source>
        <dbReference type="EMBL" id="KAH3740462.1"/>
    </source>
</evidence>
<dbReference type="Proteomes" id="UP000828390">
    <property type="component" value="Unassembled WGS sequence"/>
</dbReference>
<gene>
    <name evidence="1" type="ORF">DPMN_047168</name>
</gene>
<sequence>MMYIDLIIAGIYHDLSNARGIKVGSTHIKALLIDEWTKRLYSEVSEKSPLHGTKPENVESVYPGIGPETGEEAVLGPAVYMAESSSKADQYTGIHFF</sequence>
<reference evidence="1" key="1">
    <citation type="journal article" date="2019" name="bioRxiv">
        <title>The Genome of the Zebra Mussel, Dreissena polymorpha: A Resource for Invasive Species Research.</title>
        <authorList>
            <person name="McCartney M.A."/>
            <person name="Auch B."/>
            <person name="Kono T."/>
            <person name="Mallez S."/>
            <person name="Zhang Y."/>
            <person name="Obille A."/>
            <person name="Becker A."/>
            <person name="Abrahante J.E."/>
            <person name="Garbe J."/>
            <person name="Badalamenti J.P."/>
            <person name="Herman A."/>
            <person name="Mangelson H."/>
            <person name="Liachko I."/>
            <person name="Sullivan S."/>
            <person name="Sone E.D."/>
            <person name="Koren S."/>
            <person name="Silverstein K.A.T."/>
            <person name="Beckman K.B."/>
            <person name="Gohl D.M."/>
        </authorList>
    </citation>
    <scope>NUCLEOTIDE SEQUENCE</scope>
    <source>
        <strain evidence="1">Duluth1</strain>
        <tissue evidence="1">Whole animal</tissue>
    </source>
</reference>
<dbReference type="EMBL" id="JAIWYP010000011">
    <property type="protein sequence ID" value="KAH3740462.1"/>
    <property type="molecule type" value="Genomic_DNA"/>
</dbReference>
<evidence type="ECO:0000313" key="2">
    <source>
        <dbReference type="Proteomes" id="UP000828390"/>
    </source>
</evidence>
<protein>
    <submittedName>
        <fullName evidence="1">Uncharacterized protein</fullName>
    </submittedName>
</protein>
<accession>A0A9D4D882</accession>
<organism evidence="1 2">
    <name type="scientific">Dreissena polymorpha</name>
    <name type="common">Zebra mussel</name>
    <name type="synonym">Mytilus polymorpha</name>
    <dbReference type="NCBI Taxonomy" id="45954"/>
    <lineage>
        <taxon>Eukaryota</taxon>
        <taxon>Metazoa</taxon>
        <taxon>Spiralia</taxon>
        <taxon>Lophotrochozoa</taxon>
        <taxon>Mollusca</taxon>
        <taxon>Bivalvia</taxon>
        <taxon>Autobranchia</taxon>
        <taxon>Heteroconchia</taxon>
        <taxon>Euheterodonta</taxon>
        <taxon>Imparidentia</taxon>
        <taxon>Neoheterodontei</taxon>
        <taxon>Myida</taxon>
        <taxon>Dreissenoidea</taxon>
        <taxon>Dreissenidae</taxon>
        <taxon>Dreissena</taxon>
    </lineage>
</organism>
<reference evidence="1" key="2">
    <citation type="submission" date="2020-11" db="EMBL/GenBank/DDBJ databases">
        <authorList>
            <person name="McCartney M.A."/>
            <person name="Auch B."/>
            <person name="Kono T."/>
            <person name="Mallez S."/>
            <person name="Becker A."/>
            <person name="Gohl D.M."/>
            <person name="Silverstein K.A.T."/>
            <person name="Koren S."/>
            <person name="Bechman K.B."/>
            <person name="Herman A."/>
            <person name="Abrahante J.E."/>
            <person name="Garbe J."/>
        </authorList>
    </citation>
    <scope>NUCLEOTIDE SEQUENCE</scope>
    <source>
        <strain evidence="1">Duluth1</strain>
        <tissue evidence="1">Whole animal</tissue>
    </source>
</reference>
<dbReference type="AlphaFoldDB" id="A0A9D4D882"/>
<keyword evidence="2" id="KW-1185">Reference proteome</keyword>
<name>A0A9D4D882_DREPO</name>